<name>A0A1Q2M0V5_9GAMM</name>
<reference evidence="1" key="1">
    <citation type="submission" date="2017-02" db="EMBL/GenBank/DDBJ databases">
        <title>Genome of Microbulbifer agarilyticus GP101.</title>
        <authorList>
            <person name="Jung J."/>
            <person name="Bae S.S."/>
            <person name="Baek K."/>
        </authorList>
    </citation>
    <scope>NUCLEOTIDE SEQUENCE [LARGE SCALE GENOMIC DNA]</scope>
    <source>
        <strain evidence="1">GP101</strain>
    </source>
</reference>
<dbReference type="RefSeq" id="WP_077399214.1">
    <property type="nucleotide sequence ID" value="NZ_CP019650.1"/>
</dbReference>
<gene>
    <name evidence="1" type="ORF">Mag101_00380</name>
</gene>
<protein>
    <submittedName>
        <fullName evidence="1">Uncharacterized protein</fullName>
    </submittedName>
</protein>
<dbReference type="KEGG" id="maga:Mag101_00380"/>
<organism evidence="1 2">
    <name type="scientific">Microbulbifer agarilyticus</name>
    <dbReference type="NCBI Taxonomy" id="260552"/>
    <lineage>
        <taxon>Bacteria</taxon>
        <taxon>Pseudomonadati</taxon>
        <taxon>Pseudomonadota</taxon>
        <taxon>Gammaproteobacteria</taxon>
        <taxon>Cellvibrionales</taxon>
        <taxon>Microbulbiferaceae</taxon>
        <taxon>Microbulbifer</taxon>
    </lineage>
</organism>
<proteinExistence type="predicted"/>
<dbReference type="EMBL" id="CP019650">
    <property type="protein sequence ID" value="AQQ66276.1"/>
    <property type="molecule type" value="Genomic_DNA"/>
</dbReference>
<dbReference type="Proteomes" id="UP000188219">
    <property type="component" value="Chromosome"/>
</dbReference>
<evidence type="ECO:0000313" key="1">
    <source>
        <dbReference type="EMBL" id="AQQ66276.1"/>
    </source>
</evidence>
<evidence type="ECO:0000313" key="2">
    <source>
        <dbReference type="Proteomes" id="UP000188219"/>
    </source>
</evidence>
<sequence>MQEKNWHEEEYYLEFISDNNGEILIKAGNLGDIGNNTPGAGKSIILVVEKEGGIVVEELSYQ</sequence>
<accession>A0A1Q2M0V5</accession>
<dbReference type="AlphaFoldDB" id="A0A1Q2M0V5"/>
<keyword evidence="2" id="KW-1185">Reference proteome</keyword>